<dbReference type="Pfam" id="PF01494">
    <property type="entry name" value="FAD_binding_3"/>
    <property type="match status" value="1"/>
</dbReference>
<accession>A0A1F8A7M0</accession>
<keyword evidence="2" id="KW-0285">Flavoprotein</keyword>
<proteinExistence type="predicted"/>
<dbReference type="InterPro" id="IPR036188">
    <property type="entry name" value="FAD/NAD-bd_sf"/>
</dbReference>
<dbReference type="GO" id="GO:0071949">
    <property type="term" value="F:FAD binding"/>
    <property type="evidence" value="ECO:0007669"/>
    <property type="project" value="InterPro"/>
</dbReference>
<evidence type="ECO:0000256" key="2">
    <source>
        <dbReference type="ARBA" id="ARBA00022630"/>
    </source>
</evidence>
<feature type="domain" description="FAD-binding" evidence="5">
    <location>
        <begin position="21"/>
        <end position="382"/>
    </location>
</feature>
<dbReference type="PRINTS" id="PR00420">
    <property type="entry name" value="RNGMNOXGNASE"/>
</dbReference>
<dbReference type="GeneID" id="34447695"/>
<sequence length="440" mass="47952">MQPSTSAPASQPSFDEQAVKKVIVVGAGPVGLMTAMKLAMAGIPVDVVEKEEKLSQQPRAVGYHGAALAALKKTPVYEEAAKLGFSGNGICWRKPLVDDGEGGMKMGDIIASLAFASNEETRDDHGNSVLYLPQSQLAELIYQAAVQTGLVTVHFSREVSEVHDHGNSVTVISRSPNGETVPFKGIFVVGADGGRSAIRKILKIPFKGHSWPERLIALDLLLEDKHLDTEFPTSMVIHPVHFGLITPLEPVQPGKKTLYRCTIAVSPDDGRTDEELVSHSNLTALLDIFAPGPRPLDVKILNSSTYRTHQLCATTMRKGRCILAGDAAHLNNPFGALGLTTGLLDADALADTLDLIINENNPMDLLDIYSDERRRVFQTFVDPISSQNKLRCASDSDDAMNDWFIRAVINKTPEIMNAFSRPFFDIWPTDMRRVVSSRGA</sequence>
<gene>
    <name evidence="6" type="ORF">ABOM_004305</name>
</gene>
<dbReference type="OrthoDB" id="10016252at2759"/>
<dbReference type="Gene3D" id="3.30.9.10">
    <property type="entry name" value="D-Amino Acid Oxidase, subunit A, domain 2"/>
    <property type="match status" value="1"/>
</dbReference>
<dbReference type="STRING" id="109264.A0A1F8A7M0"/>
<dbReference type="PANTHER" id="PTHR43004">
    <property type="entry name" value="TRK SYSTEM POTASSIUM UPTAKE PROTEIN"/>
    <property type="match status" value="1"/>
</dbReference>
<evidence type="ECO:0000256" key="4">
    <source>
        <dbReference type="ARBA" id="ARBA00023002"/>
    </source>
</evidence>
<organism evidence="6 7">
    <name type="scientific">Aspergillus bombycis</name>
    <dbReference type="NCBI Taxonomy" id="109264"/>
    <lineage>
        <taxon>Eukaryota</taxon>
        <taxon>Fungi</taxon>
        <taxon>Dikarya</taxon>
        <taxon>Ascomycota</taxon>
        <taxon>Pezizomycotina</taxon>
        <taxon>Eurotiomycetes</taxon>
        <taxon>Eurotiomycetidae</taxon>
        <taxon>Eurotiales</taxon>
        <taxon>Aspergillaceae</taxon>
        <taxon>Aspergillus</taxon>
    </lineage>
</organism>
<evidence type="ECO:0000313" key="6">
    <source>
        <dbReference type="EMBL" id="OGM47706.1"/>
    </source>
</evidence>
<dbReference type="PANTHER" id="PTHR43004:SF19">
    <property type="entry name" value="BINDING MONOOXYGENASE, PUTATIVE (JCVI)-RELATED"/>
    <property type="match status" value="1"/>
</dbReference>
<evidence type="ECO:0000256" key="1">
    <source>
        <dbReference type="ARBA" id="ARBA00001974"/>
    </source>
</evidence>
<dbReference type="InterPro" id="IPR050641">
    <property type="entry name" value="RIFMO-like"/>
</dbReference>
<comment type="caution">
    <text evidence="6">The sequence shown here is derived from an EMBL/GenBank/DDBJ whole genome shotgun (WGS) entry which is preliminary data.</text>
</comment>
<protein>
    <recommendedName>
        <fullName evidence="5">FAD-binding domain-containing protein</fullName>
    </recommendedName>
</protein>
<keyword evidence="4" id="KW-0560">Oxidoreductase</keyword>
<dbReference type="EMBL" id="LYCR01000021">
    <property type="protein sequence ID" value="OGM47706.1"/>
    <property type="molecule type" value="Genomic_DNA"/>
</dbReference>
<reference evidence="6 7" key="1">
    <citation type="journal article" date="2016" name="Genome Biol. Evol.">
        <title>Draft genome sequence of an aflatoxigenic Aspergillus species, A. bombycis.</title>
        <authorList>
            <person name="Moore G.G."/>
            <person name="Mack B.M."/>
            <person name="Beltz S.B."/>
            <person name="Gilbert M.K."/>
        </authorList>
    </citation>
    <scope>NUCLEOTIDE SEQUENCE [LARGE SCALE GENOMIC DNA]</scope>
    <source>
        <strain evidence="7">NRRL 26010</strain>
    </source>
</reference>
<dbReference type="InterPro" id="IPR002938">
    <property type="entry name" value="FAD-bd"/>
</dbReference>
<dbReference type="SUPFAM" id="SSF51905">
    <property type="entry name" value="FAD/NAD(P)-binding domain"/>
    <property type="match status" value="1"/>
</dbReference>
<dbReference type="AlphaFoldDB" id="A0A1F8A7M0"/>
<evidence type="ECO:0000313" key="7">
    <source>
        <dbReference type="Proteomes" id="UP000179179"/>
    </source>
</evidence>
<dbReference type="Gene3D" id="3.50.50.60">
    <property type="entry name" value="FAD/NAD(P)-binding domain"/>
    <property type="match status" value="1"/>
</dbReference>
<evidence type="ECO:0000256" key="3">
    <source>
        <dbReference type="ARBA" id="ARBA00022827"/>
    </source>
</evidence>
<dbReference type="Proteomes" id="UP000179179">
    <property type="component" value="Unassembled WGS sequence"/>
</dbReference>
<dbReference type="GO" id="GO:0016709">
    <property type="term" value="F:oxidoreductase activity, acting on paired donors, with incorporation or reduction of molecular oxygen, NAD(P)H as one donor, and incorporation of one atom of oxygen"/>
    <property type="evidence" value="ECO:0007669"/>
    <property type="project" value="UniProtKB-ARBA"/>
</dbReference>
<comment type="cofactor">
    <cofactor evidence="1">
        <name>FAD</name>
        <dbReference type="ChEBI" id="CHEBI:57692"/>
    </cofactor>
</comment>
<name>A0A1F8A7M0_9EURO</name>
<dbReference type="RefSeq" id="XP_022391423.1">
    <property type="nucleotide sequence ID" value="XM_022531435.1"/>
</dbReference>
<keyword evidence="3" id="KW-0274">FAD</keyword>
<evidence type="ECO:0000259" key="5">
    <source>
        <dbReference type="Pfam" id="PF01494"/>
    </source>
</evidence>
<keyword evidence="7" id="KW-1185">Reference proteome</keyword>